<dbReference type="PANTHER" id="PTHR11575">
    <property type="entry name" value="5'-NUCLEOTIDASE-RELATED"/>
    <property type="match status" value="1"/>
</dbReference>
<dbReference type="PANTHER" id="PTHR11575:SF43">
    <property type="entry name" value="SER_THR PROTEIN PHOSPHATASE FAMILY (AFU_ORTHOLOGUE AFUA_3G04160)"/>
    <property type="match status" value="1"/>
</dbReference>
<name>A0A0D1W7U7_9EURO</name>
<feature type="domain" description="Putative 5'-nucleotidase C-terminal" evidence="2">
    <location>
        <begin position="375"/>
        <end position="581"/>
    </location>
</feature>
<dbReference type="InterPro" id="IPR004843">
    <property type="entry name" value="Calcineurin-like_PHP"/>
</dbReference>
<dbReference type="Gene3D" id="3.90.780.10">
    <property type="entry name" value="5'-Nucleotidase, C-terminal domain"/>
    <property type="match status" value="2"/>
</dbReference>
<dbReference type="InterPro" id="IPR029052">
    <property type="entry name" value="Metallo-depent_PP-like"/>
</dbReference>
<gene>
    <name evidence="3" type="ORF">PV11_00579</name>
</gene>
<proteinExistence type="predicted"/>
<organism evidence="3 4">
    <name type="scientific">Exophiala sideris</name>
    <dbReference type="NCBI Taxonomy" id="1016849"/>
    <lineage>
        <taxon>Eukaryota</taxon>
        <taxon>Fungi</taxon>
        <taxon>Dikarya</taxon>
        <taxon>Ascomycota</taxon>
        <taxon>Pezizomycotina</taxon>
        <taxon>Eurotiomycetes</taxon>
        <taxon>Chaetothyriomycetidae</taxon>
        <taxon>Chaetothyriales</taxon>
        <taxon>Herpotrichiellaceae</taxon>
        <taxon>Exophiala</taxon>
    </lineage>
</organism>
<dbReference type="OrthoDB" id="7722975at2759"/>
<dbReference type="GO" id="GO:0005576">
    <property type="term" value="C:extracellular region"/>
    <property type="evidence" value="ECO:0007669"/>
    <property type="project" value="UniProtKB-ARBA"/>
</dbReference>
<dbReference type="Gene3D" id="3.60.21.10">
    <property type="match status" value="1"/>
</dbReference>
<sequence length="621" mass="70113">MSTTLGMRFVPTVGIVAINRLAVVLLLALQALAAQPGASNPLAGPLRELQFGQINFLHTTDTHGWHAGHLLEPSFSADWGDYVDFAQHLKDKLEAQGRDLLIVDTGDRIEGNGLYDASEPKGLFTFDIFREQHMDLICSGNHELYQQNSSENEYLITVPAYASSYIASNLDIRDPRTGEFVPMAPRYKKFTTKEQGIRIMAFGFLYNFDRNYNNTIVQRVEQTIQEEWFQEAIHDPDIDLFVVAGHSAIRSEEFDMIFKKIRSVRKDTPIQFFGGHYHIRDYRKFDSNAYGLASGRFMETIGFQSIDGLPSNSTQKTAPTFFRRYIDNNLYSLYHHSGHDSSTFHSDRGKNITRALHEARQALDLDQTFGCSAKDLWMSRAPYPSKNSIFSWLEEQVFPGIVNDTQRGDKPRLVISNTGAIRFDIFKGAFTKDSTFIICPFTSGFHYIKDVPYNKAKKLIKLLNGGGEIFAQVDATLALSRLEPVQQKGILQDIIVSETVDPAPLFAQGGHEMRVPTDVALIPGYTTIDDAGDDGDDTIHSPISFYRVPNCIQSLINPQAVDLETENVDVVFNEFIQPWILVGLKFLGLEYTDDDVAKYMPDENMTTMIAKWVSLNWPDDC</sequence>
<dbReference type="Proteomes" id="UP000053599">
    <property type="component" value="Unassembled WGS sequence"/>
</dbReference>
<dbReference type="GO" id="GO:0016787">
    <property type="term" value="F:hydrolase activity"/>
    <property type="evidence" value="ECO:0007669"/>
    <property type="project" value="InterPro"/>
</dbReference>
<dbReference type="HOGENOM" id="CLU_019028_0_0_1"/>
<dbReference type="CDD" id="cd07407">
    <property type="entry name" value="MPP_YHR202W_N"/>
    <property type="match status" value="1"/>
</dbReference>
<dbReference type="GO" id="GO:0009166">
    <property type="term" value="P:nucleotide catabolic process"/>
    <property type="evidence" value="ECO:0007669"/>
    <property type="project" value="InterPro"/>
</dbReference>
<dbReference type="EMBL" id="KN846951">
    <property type="protein sequence ID" value="KIV84825.1"/>
    <property type="molecule type" value="Genomic_DNA"/>
</dbReference>
<dbReference type="InterPro" id="IPR041823">
    <property type="entry name" value="YHR202W_N"/>
</dbReference>
<dbReference type="Pfam" id="PF00149">
    <property type="entry name" value="Metallophos"/>
    <property type="match status" value="1"/>
</dbReference>
<dbReference type="STRING" id="1016849.A0A0D1W7U7"/>
<dbReference type="FunFam" id="3.60.21.10:FF:000043">
    <property type="entry name" value="Ser/Thr protein phosphatase family"/>
    <property type="match status" value="1"/>
</dbReference>
<dbReference type="AlphaFoldDB" id="A0A0D1W7U7"/>
<dbReference type="InterPro" id="IPR036907">
    <property type="entry name" value="5'-Nucleotdase_C_sf"/>
</dbReference>
<dbReference type="SUPFAM" id="SSF56300">
    <property type="entry name" value="Metallo-dependent phosphatases"/>
    <property type="match status" value="1"/>
</dbReference>
<reference evidence="3 4" key="1">
    <citation type="submission" date="2015-01" db="EMBL/GenBank/DDBJ databases">
        <title>The Genome Sequence of Exophiala sideris CBS121828.</title>
        <authorList>
            <consortium name="The Broad Institute Genomics Platform"/>
            <person name="Cuomo C."/>
            <person name="de Hoog S."/>
            <person name="Gorbushina A."/>
            <person name="Stielow B."/>
            <person name="Teixiera M."/>
            <person name="Abouelleil A."/>
            <person name="Chapman S.B."/>
            <person name="Priest M."/>
            <person name="Young S.K."/>
            <person name="Wortman J."/>
            <person name="Nusbaum C."/>
            <person name="Birren B."/>
        </authorList>
    </citation>
    <scope>NUCLEOTIDE SEQUENCE [LARGE SCALE GENOMIC DNA]</scope>
    <source>
        <strain evidence="3 4">CBS 121828</strain>
    </source>
</reference>
<protein>
    <recommendedName>
        <fullName evidence="5">Calcineurin-like phosphoesterase domain-containing protein</fullName>
    </recommendedName>
</protein>
<dbReference type="InterPro" id="IPR053828">
    <property type="entry name" value="Nucleosidase_C"/>
</dbReference>
<dbReference type="InterPro" id="IPR014485">
    <property type="entry name" value="Pesterase_C1039"/>
</dbReference>
<dbReference type="PIRSF" id="PIRSF017316">
    <property type="entry name" value="Pesterase_C1039"/>
    <property type="match status" value="1"/>
</dbReference>
<dbReference type="FunFam" id="3.90.780.10:FF:000009">
    <property type="entry name" value="Ser/Thr protein phosphatase family"/>
    <property type="match status" value="1"/>
</dbReference>
<dbReference type="SUPFAM" id="SSF55816">
    <property type="entry name" value="5'-nucleotidase (syn. UDP-sugar hydrolase), C-terminal domain"/>
    <property type="match status" value="1"/>
</dbReference>
<accession>A0A0D1W7U7</accession>
<evidence type="ECO:0008006" key="5">
    <source>
        <dbReference type="Google" id="ProtNLM"/>
    </source>
</evidence>
<evidence type="ECO:0000313" key="3">
    <source>
        <dbReference type="EMBL" id="KIV84825.1"/>
    </source>
</evidence>
<evidence type="ECO:0000259" key="2">
    <source>
        <dbReference type="Pfam" id="PF21953"/>
    </source>
</evidence>
<feature type="domain" description="Calcineurin-like phosphoesterase" evidence="1">
    <location>
        <begin position="55"/>
        <end position="279"/>
    </location>
</feature>
<dbReference type="Pfam" id="PF21953">
    <property type="entry name" value="NadN_nucleosid_C"/>
    <property type="match status" value="1"/>
</dbReference>
<evidence type="ECO:0000259" key="1">
    <source>
        <dbReference type="Pfam" id="PF00149"/>
    </source>
</evidence>
<dbReference type="GO" id="GO:0005829">
    <property type="term" value="C:cytosol"/>
    <property type="evidence" value="ECO:0007669"/>
    <property type="project" value="TreeGrafter"/>
</dbReference>
<evidence type="ECO:0000313" key="4">
    <source>
        <dbReference type="Proteomes" id="UP000053599"/>
    </source>
</evidence>
<dbReference type="InterPro" id="IPR006179">
    <property type="entry name" value="5_nucleotidase/apyrase"/>
</dbReference>